<feature type="region of interest" description="Disordered" evidence="1">
    <location>
        <begin position="83"/>
        <end position="102"/>
    </location>
</feature>
<dbReference type="Pfam" id="PF25252">
    <property type="entry name" value="DUF7854"/>
    <property type="match status" value="1"/>
</dbReference>
<accession>A0ABD5USX6</accession>
<proteinExistence type="predicted"/>
<keyword evidence="3" id="KW-1185">Reference proteome</keyword>
<dbReference type="Proteomes" id="UP001596296">
    <property type="component" value="Unassembled WGS sequence"/>
</dbReference>
<dbReference type="EMBL" id="JBHSXL010000006">
    <property type="protein sequence ID" value="MFC6892486.1"/>
    <property type="molecule type" value="Genomic_DNA"/>
</dbReference>
<dbReference type="InterPro" id="IPR057176">
    <property type="entry name" value="DUF7854"/>
</dbReference>
<evidence type="ECO:0000313" key="2">
    <source>
        <dbReference type="EMBL" id="MFC6892486.1"/>
    </source>
</evidence>
<organism evidence="2 3">
    <name type="scientific">Halopenitus salinus</name>
    <dbReference type="NCBI Taxonomy" id="1198295"/>
    <lineage>
        <taxon>Archaea</taxon>
        <taxon>Methanobacteriati</taxon>
        <taxon>Methanobacteriota</taxon>
        <taxon>Stenosarchaea group</taxon>
        <taxon>Halobacteria</taxon>
        <taxon>Halobacteriales</taxon>
        <taxon>Haloferacaceae</taxon>
        <taxon>Halopenitus</taxon>
    </lineage>
</organism>
<dbReference type="RefSeq" id="WP_379742756.1">
    <property type="nucleotide sequence ID" value="NZ_JBHSVN010000001.1"/>
</dbReference>
<evidence type="ECO:0000313" key="3">
    <source>
        <dbReference type="Proteomes" id="UP001596296"/>
    </source>
</evidence>
<gene>
    <name evidence="2" type="ORF">ACFQE9_07665</name>
</gene>
<protein>
    <submittedName>
        <fullName evidence="2">Uncharacterized protein</fullName>
    </submittedName>
</protein>
<comment type="caution">
    <text evidence="2">The sequence shown here is derived from an EMBL/GenBank/DDBJ whole genome shotgun (WGS) entry which is preliminary data.</text>
</comment>
<evidence type="ECO:0000256" key="1">
    <source>
        <dbReference type="SAM" id="MobiDB-lite"/>
    </source>
</evidence>
<sequence>MDRISAIRNLEDALREFDHGEATLEETERRAVAVLRTYATEFEGSTDVYRAVGPDPAGGTVVVAPSKAAARARIAERIVSMSAAGTDECEPSDAPEFEVERL</sequence>
<name>A0ABD5USX6_9EURY</name>
<feature type="compositionally biased region" description="Acidic residues" evidence="1">
    <location>
        <begin position="87"/>
        <end position="102"/>
    </location>
</feature>
<dbReference type="AlphaFoldDB" id="A0ABD5USX6"/>
<reference evidence="2 3" key="1">
    <citation type="journal article" date="2019" name="Int. J. Syst. Evol. Microbiol.">
        <title>The Global Catalogue of Microorganisms (GCM) 10K type strain sequencing project: providing services to taxonomists for standard genome sequencing and annotation.</title>
        <authorList>
            <consortium name="The Broad Institute Genomics Platform"/>
            <consortium name="The Broad Institute Genome Sequencing Center for Infectious Disease"/>
            <person name="Wu L."/>
            <person name="Ma J."/>
        </authorList>
    </citation>
    <scope>NUCLEOTIDE SEQUENCE [LARGE SCALE GENOMIC DNA]</scope>
    <source>
        <strain evidence="2 3">SKJ47</strain>
    </source>
</reference>